<keyword evidence="2" id="KW-1185">Reference proteome</keyword>
<dbReference type="AlphaFoldDB" id="A0AAV7RB53"/>
<comment type="caution">
    <text evidence="1">The sequence shown here is derived from an EMBL/GenBank/DDBJ whole genome shotgun (WGS) entry which is preliminary data.</text>
</comment>
<dbReference type="EMBL" id="JANPWB010000009">
    <property type="protein sequence ID" value="KAJ1148892.1"/>
    <property type="molecule type" value="Genomic_DNA"/>
</dbReference>
<accession>A0AAV7RB53</accession>
<proteinExistence type="predicted"/>
<sequence length="75" mass="8404">MGQGALSYYRAAPKVGKMARPPFFFPVRRRVKAPQLRRVTQVVSRLTFLGAGDRTFYSRARAEVGTGRSCCLQLP</sequence>
<dbReference type="Proteomes" id="UP001066276">
    <property type="component" value="Chromosome 5"/>
</dbReference>
<organism evidence="1 2">
    <name type="scientific">Pleurodeles waltl</name>
    <name type="common">Iberian ribbed newt</name>
    <dbReference type="NCBI Taxonomy" id="8319"/>
    <lineage>
        <taxon>Eukaryota</taxon>
        <taxon>Metazoa</taxon>
        <taxon>Chordata</taxon>
        <taxon>Craniata</taxon>
        <taxon>Vertebrata</taxon>
        <taxon>Euteleostomi</taxon>
        <taxon>Amphibia</taxon>
        <taxon>Batrachia</taxon>
        <taxon>Caudata</taxon>
        <taxon>Salamandroidea</taxon>
        <taxon>Salamandridae</taxon>
        <taxon>Pleurodelinae</taxon>
        <taxon>Pleurodeles</taxon>
    </lineage>
</organism>
<evidence type="ECO:0000313" key="2">
    <source>
        <dbReference type="Proteomes" id="UP001066276"/>
    </source>
</evidence>
<evidence type="ECO:0000313" key="1">
    <source>
        <dbReference type="EMBL" id="KAJ1148892.1"/>
    </source>
</evidence>
<gene>
    <name evidence="1" type="ORF">NDU88_001716</name>
</gene>
<reference evidence="1" key="1">
    <citation type="journal article" date="2022" name="bioRxiv">
        <title>Sequencing and chromosome-scale assembly of the giantPleurodeles waltlgenome.</title>
        <authorList>
            <person name="Brown T."/>
            <person name="Elewa A."/>
            <person name="Iarovenko S."/>
            <person name="Subramanian E."/>
            <person name="Araus A.J."/>
            <person name="Petzold A."/>
            <person name="Susuki M."/>
            <person name="Suzuki K.-i.T."/>
            <person name="Hayashi T."/>
            <person name="Toyoda A."/>
            <person name="Oliveira C."/>
            <person name="Osipova E."/>
            <person name="Leigh N.D."/>
            <person name="Simon A."/>
            <person name="Yun M.H."/>
        </authorList>
    </citation>
    <scope>NUCLEOTIDE SEQUENCE</scope>
    <source>
        <strain evidence="1">20211129_DDA</strain>
        <tissue evidence="1">Liver</tissue>
    </source>
</reference>
<name>A0AAV7RB53_PLEWA</name>
<protein>
    <submittedName>
        <fullName evidence="1">Uncharacterized protein</fullName>
    </submittedName>
</protein>